<dbReference type="Pfam" id="PF00128">
    <property type="entry name" value="Alpha-amylase"/>
    <property type="match status" value="1"/>
</dbReference>
<dbReference type="AlphaFoldDB" id="A0A143H9P3"/>
<reference evidence="3 4" key="1">
    <citation type="journal article" date="2016" name="Genome Announc.">
        <title>Whole-Genome Sequence of Rummeliibacillus stabekisii Strain PP9 Isolated from Antarctic Soil.</title>
        <authorList>
            <person name="da Mota F.F."/>
            <person name="Vollu R.E."/>
            <person name="Jurelevicius D."/>
            <person name="Seldin L."/>
        </authorList>
    </citation>
    <scope>NUCLEOTIDE SEQUENCE [LARGE SCALE GENOMIC DNA]</scope>
    <source>
        <strain evidence="3 4">PP9</strain>
    </source>
</reference>
<dbReference type="InterPro" id="IPR006047">
    <property type="entry name" value="GH13_cat_dom"/>
</dbReference>
<dbReference type="PANTHER" id="PTHR10357">
    <property type="entry name" value="ALPHA-AMYLASE FAMILY MEMBER"/>
    <property type="match status" value="1"/>
</dbReference>
<sequence length="499" mass="56382">MLDSSIEEDFELNVKWISTAVASILLATAIGAAPAVSAKEETPEIQNESIYDVLIDRFFDKNVENDYNINAKDPKAFHGGDFDGIATKLSYFQDLGFTMLSLGSVFSSETYDGQAVVDYNKIERHFGTGKEFSSLIGTLHKNHIKTMADFPINNVSKNHAWVLEKGHQDWYELANSDRINWNTSNTAVQDALVQAAVDFVGKYKVDGIRLTELGKANTEFLNKMITALKQKNKDLYVITNEPSYADFDLKVNKDTIDTYQSIFKNVDQDSSQLEKPLGNSINDTSQKPVALMLDDLYSARFTHASAEENMFPPTRIKVALGAIMTLPGVPIVSYGTEIAQNGVTTDESHAPMDFRTKDDIISYIEDLQSVRNKSKALRTGKFKLLENKDGLMVYERYAGKEKWIIVVNNTDKTKRYVLDPSVIGNNKELHGIFEKDIVRQQKEDEKYNIVLDRELVEFYQVTDHKGINIPYMIALGLVYVIFITFIVLLLRRGRRGKKA</sequence>
<dbReference type="Proteomes" id="UP000076021">
    <property type="component" value="Chromosome"/>
</dbReference>
<reference evidence="4" key="2">
    <citation type="submission" date="2016-03" db="EMBL/GenBank/DDBJ databases">
        <authorList>
            <person name="Ploux O."/>
        </authorList>
    </citation>
    <scope>NUCLEOTIDE SEQUENCE [LARGE SCALE GENOMIC DNA]</scope>
    <source>
        <strain evidence="4">PP9</strain>
    </source>
</reference>
<dbReference type="SMART" id="SM00642">
    <property type="entry name" value="Aamy"/>
    <property type="match status" value="1"/>
</dbReference>
<gene>
    <name evidence="3" type="ORF">ATY39_01430</name>
</gene>
<evidence type="ECO:0000313" key="4">
    <source>
        <dbReference type="Proteomes" id="UP000076021"/>
    </source>
</evidence>
<evidence type="ECO:0000313" key="3">
    <source>
        <dbReference type="EMBL" id="AMW98195.1"/>
    </source>
</evidence>
<dbReference type="Gene3D" id="2.60.40.1180">
    <property type="entry name" value="Golgi alpha-mannosidase II"/>
    <property type="match status" value="1"/>
</dbReference>
<dbReference type="Pfam" id="PF22026">
    <property type="entry name" value="Alpha-amylase_C_2"/>
    <property type="match status" value="1"/>
</dbReference>
<dbReference type="EMBL" id="CP014806">
    <property type="protein sequence ID" value="AMW98195.1"/>
    <property type="molecule type" value="Genomic_DNA"/>
</dbReference>
<keyword evidence="4" id="KW-1185">Reference proteome</keyword>
<dbReference type="KEGG" id="rst:ATY39_01430"/>
<feature type="domain" description="Glycosyl hydrolase family 13 catalytic" evidence="2">
    <location>
        <begin position="52"/>
        <end position="371"/>
    </location>
</feature>
<dbReference type="InterPro" id="IPR017853">
    <property type="entry name" value="GH"/>
</dbReference>
<proteinExistence type="predicted"/>
<protein>
    <recommendedName>
        <fullName evidence="2">Glycosyl hydrolase family 13 catalytic domain-containing protein</fullName>
    </recommendedName>
</protein>
<evidence type="ECO:0000259" key="2">
    <source>
        <dbReference type="SMART" id="SM00642"/>
    </source>
</evidence>
<organism evidence="3 4">
    <name type="scientific">Rummeliibacillus stabekisii</name>
    <dbReference type="NCBI Taxonomy" id="241244"/>
    <lineage>
        <taxon>Bacteria</taxon>
        <taxon>Bacillati</taxon>
        <taxon>Bacillota</taxon>
        <taxon>Bacilli</taxon>
        <taxon>Bacillales</taxon>
        <taxon>Caryophanaceae</taxon>
        <taxon>Rummeliibacillus</taxon>
    </lineage>
</organism>
<keyword evidence="1" id="KW-0812">Transmembrane</keyword>
<accession>A0A143H9P3</accession>
<evidence type="ECO:0000256" key="1">
    <source>
        <dbReference type="SAM" id="Phobius"/>
    </source>
</evidence>
<dbReference type="SUPFAM" id="SSF51011">
    <property type="entry name" value="Glycosyl hydrolase domain"/>
    <property type="match status" value="1"/>
</dbReference>
<dbReference type="Gene3D" id="3.20.20.80">
    <property type="entry name" value="Glycosidases"/>
    <property type="match status" value="1"/>
</dbReference>
<dbReference type="GO" id="GO:0005975">
    <property type="term" value="P:carbohydrate metabolic process"/>
    <property type="evidence" value="ECO:0007669"/>
    <property type="project" value="InterPro"/>
</dbReference>
<keyword evidence="1" id="KW-0472">Membrane</keyword>
<dbReference type="STRING" id="241244.ATY39_01430"/>
<keyword evidence="1" id="KW-1133">Transmembrane helix</keyword>
<dbReference type="InterPro" id="IPR054174">
    <property type="entry name" value="Alpha-amylase-like_C"/>
</dbReference>
<dbReference type="SUPFAM" id="SSF51445">
    <property type="entry name" value="(Trans)glycosidases"/>
    <property type="match status" value="1"/>
</dbReference>
<name>A0A143H9P3_9BACL</name>
<feature type="transmembrane region" description="Helical" evidence="1">
    <location>
        <begin position="469"/>
        <end position="490"/>
    </location>
</feature>
<dbReference type="InterPro" id="IPR013780">
    <property type="entry name" value="Glyco_hydro_b"/>
</dbReference>